<evidence type="ECO:0000313" key="8">
    <source>
        <dbReference type="EMBL" id="RUS30968.1"/>
    </source>
</evidence>
<dbReference type="InterPro" id="IPR045231">
    <property type="entry name" value="Yip1/4-like"/>
</dbReference>
<dbReference type="GO" id="GO:0000139">
    <property type="term" value="C:Golgi membrane"/>
    <property type="evidence" value="ECO:0007669"/>
    <property type="project" value="UniProtKB-SubCell"/>
</dbReference>
<evidence type="ECO:0000313" key="9">
    <source>
        <dbReference type="Proteomes" id="UP000274822"/>
    </source>
</evidence>
<evidence type="ECO:0000259" key="7">
    <source>
        <dbReference type="Pfam" id="PF04893"/>
    </source>
</evidence>
<dbReference type="PANTHER" id="PTHR21236:SF2">
    <property type="entry name" value="PROTEIN YIPF"/>
    <property type="match status" value="1"/>
</dbReference>
<dbReference type="PANTHER" id="PTHR21236">
    <property type="entry name" value="GOLGI MEMBRANE PROTEIN YIP1"/>
    <property type="match status" value="1"/>
</dbReference>
<feature type="transmembrane region" description="Helical" evidence="6">
    <location>
        <begin position="30"/>
        <end position="50"/>
    </location>
</feature>
<dbReference type="Pfam" id="PF04893">
    <property type="entry name" value="Yip1"/>
    <property type="match status" value="1"/>
</dbReference>
<feature type="transmembrane region" description="Helical" evidence="6">
    <location>
        <begin position="118"/>
        <end position="135"/>
    </location>
</feature>
<feature type="transmembrane region" description="Helical" evidence="6">
    <location>
        <begin position="62"/>
        <end position="82"/>
    </location>
</feature>
<dbReference type="GO" id="GO:0006888">
    <property type="term" value="P:endoplasmic reticulum to Golgi vesicle-mediated transport"/>
    <property type="evidence" value="ECO:0007669"/>
    <property type="project" value="InterPro"/>
</dbReference>
<feature type="transmembrane region" description="Helical" evidence="6">
    <location>
        <begin position="6"/>
        <end position="23"/>
    </location>
</feature>
<evidence type="ECO:0000256" key="2">
    <source>
        <dbReference type="ARBA" id="ARBA00010596"/>
    </source>
</evidence>
<protein>
    <recommendedName>
        <fullName evidence="6">Protein YIP</fullName>
    </recommendedName>
</protein>
<sequence length="136" mass="14696">MDDTDLAGPLLFCLLFGVFLAFAGKVHFGYIYGVAVLGVMSLFLILNLMSEGGVDGYRIASVLGYCLLPMVVLSGLSIIFGLAGYIGFILSLFSILWCTYASSGMFVTVLGMSEQRFLVAYPVGLFYACFALMTVF</sequence>
<keyword evidence="3 6" id="KW-0812">Transmembrane</keyword>
<evidence type="ECO:0000256" key="3">
    <source>
        <dbReference type="ARBA" id="ARBA00022692"/>
    </source>
</evidence>
<keyword evidence="9" id="KW-1185">Reference proteome</keyword>
<dbReference type="Proteomes" id="UP000274822">
    <property type="component" value="Unassembled WGS sequence"/>
</dbReference>
<evidence type="ECO:0000256" key="5">
    <source>
        <dbReference type="ARBA" id="ARBA00023136"/>
    </source>
</evidence>
<evidence type="ECO:0000256" key="1">
    <source>
        <dbReference type="ARBA" id="ARBA00004141"/>
    </source>
</evidence>
<comment type="similarity">
    <text evidence="2 6">Belongs to the YIP1 family.</text>
</comment>
<dbReference type="GO" id="GO:0005802">
    <property type="term" value="C:trans-Golgi network"/>
    <property type="evidence" value="ECO:0007669"/>
    <property type="project" value="TreeGrafter"/>
</dbReference>
<proteinExistence type="inferred from homology"/>
<evidence type="ECO:0000256" key="4">
    <source>
        <dbReference type="ARBA" id="ARBA00022989"/>
    </source>
</evidence>
<name>A0A433QMI3_9FUNG</name>
<dbReference type="AlphaFoldDB" id="A0A433QMI3"/>
<feature type="transmembrane region" description="Helical" evidence="6">
    <location>
        <begin position="89"/>
        <end position="112"/>
    </location>
</feature>
<dbReference type="GO" id="GO:0048280">
    <property type="term" value="P:vesicle fusion with Golgi apparatus"/>
    <property type="evidence" value="ECO:0007669"/>
    <property type="project" value="TreeGrafter"/>
</dbReference>
<gene>
    <name evidence="8" type="ORF">BC938DRAFT_478694</name>
</gene>
<dbReference type="InterPro" id="IPR006977">
    <property type="entry name" value="Yip1_dom"/>
</dbReference>
<reference evidence="8 9" key="1">
    <citation type="journal article" date="2018" name="New Phytol.">
        <title>Phylogenomics of Endogonaceae and evolution of mycorrhizas within Mucoromycota.</title>
        <authorList>
            <person name="Chang Y."/>
            <person name="Desiro A."/>
            <person name="Na H."/>
            <person name="Sandor L."/>
            <person name="Lipzen A."/>
            <person name="Clum A."/>
            <person name="Barry K."/>
            <person name="Grigoriev I.V."/>
            <person name="Martin F.M."/>
            <person name="Stajich J.E."/>
            <person name="Smith M.E."/>
            <person name="Bonito G."/>
            <person name="Spatafora J.W."/>
        </authorList>
    </citation>
    <scope>NUCLEOTIDE SEQUENCE [LARGE SCALE GENOMIC DNA]</scope>
    <source>
        <strain evidence="8 9">AD002</strain>
    </source>
</reference>
<keyword evidence="5 6" id="KW-0472">Membrane</keyword>
<feature type="domain" description="Yip1" evidence="7">
    <location>
        <begin position="3"/>
        <end position="133"/>
    </location>
</feature>
<comment type="subcellular location">
    <subcellularLocation>
        <location evidence="6">Golgi apparatus membrane</location>
        <topology evidence="6">Multi-pass membrane protein</topology>
    </subcellularLocation>
    <subcellularLocation>
        <location evidence="1">Membrane</location>
        <topology evidence="1">Multi-pass membrane protein</topology>
    </subcellularLocation>
</comment>
<evidence type="ECO:0000256" key="6">
    <source>
        <dbReference type="RuleBase" id="RU361264"/>
    </source>
</evidence>
<accession>A0A433QMI3</accession>
<dbReference type="EMBL" id="RBNJ01003400">
    <property type="protein sequence ID" value="RUS30968.1"/>
    <property type="molecule type" value="Genomic_DNA"/>
</dbReference>
<organism evidence="8 9">
    <name type="scientific">Jimgerdemannia flammicorona</name>
    <dbReference type="NCBI Taxonomy" id="994334"/>
    <lineage>
        <taxon>Eukaryota</taxon>
        <taxon>Fungi</taxon>
        <taxon>Fungi incertae sedis</taxon>
        <taxon>Mucoromycota</taxon>
        <taxon>Mucoromycotina</taxon>
        <taxon>Endogonomycetes</taxon>
        <taxon>Endogonales</taxon>
        <taxon>Endogonaceae</taxon>
        <taxon>Jimgerdemannia</taxon>
    </lineage>
</organism>
<comment type="caution">
    <text evidence="8">The sequence shown here is derived from an EMBL/GenBank/DDBJ whole genome shotgun (WGS) entry which is preliminary data.</text>
</comment>
<keyword evidence="4 6" id="KW-1133">Transmembrane helix</keyword>